<reference evidence="1" key="1">
    <citation type="submission" date="2018-05" db="EMBL/GenBank/DDBJ databases">
        <authorList>
            <person name="Lanie J.A."/>
            <person name="Ng W.-L."/>
            <person name="Kazmierczak K.M."/>
            <person name="Andrzejewski T.M."/>
            <person name="Davidsen T.M."/>
            <person name="Wayne K.J."/>
            <person name="Tettelin H."/>
            <person name="Glass J.I."/>
            <person name="Rusch D."/>
            <person name="Podicherti R."/>
            <person name="Tsui H.-C.T."/>
            <person name="Winkler M.E."/>
        </authorList>
    </citation>
    <scope>NUCLEOTIDE SEQUENCE</scope>
</reference>
<sequence>MYRQDALKVKCKECGCFLSNPISKEKQLCGEHGGFKGYGESLPRGFKRE</sequence>
<dbReference type="AlphaFoldDB" id="A0A381UU76"/>
<name>A0A381UU76_9ZZZZ</name>
<proteinExistence type="predicted"/>
<gene>
    <name evidence="1" type="ORF">METZ01_LOCUS84569</name>
</gene>
<protein>
    <submittedName>
        <fullName evidence="1">Uncharacterized protein</fullName>
    </submittedName>
</protein>
<dbReference type="EMBL" id="UINC01007155">
    <property type="protein sequence ID" value="SVA31715.1"/>
    <property type="molecule type" value="Genomic_DNA"/>
</dbReference>
<organism evidence="1">
    <name type="scientific">marine metagenome</name>
    <dbReference type="NCBI Taxonomy" id="408172"/>
    <lineage>
        <taxon>unclassified sequences</taxon>
        <taxon>metagenomes</taxon>
        <taxon>ecological metagenomes</taxon>
    </lineage>
</organism>
<evidence type="ECO:0000313" key="1">
    <source>
        <dbReference type="EMBL" id="SVA31715.1"/>
    </source>
</evidence>
<accession>A0A381UU76</accession>